<reference evidence="1" key="2">
    <citation type="submission" date="2015-07" db="EMBL/GenBank/DDBJ databases">
        <title>Plasmids, circular viruses and viroids from rat gut.</title>
        <authorList>
            <person name="Jorgensen T.J."/>
            <person name="Hansen M.A."/>
            <person name="Xu Z."/>
            <person name="Tabak M.A."/>
            <person name="Sorensen S.J."/>
            <person name="Hansen L.H."/>
        </authorList>
    </citation>
    <scope>NUCLEOTIDE SEQUENCE</scope>
    <source>
        <strain evidence="1">RGFK1640</strain>
    </source>
</reference>
<evidence type="ECO:0000313" key="1">
    <source>
        <dbReference type="EMBL" id="CRY97563.1"/>
    </source>
</evidence>
<name>A0A0H5Q6N1_9ZZZZ</name>
<reference evidence="1" key="1">
    <citation type="submission" date="2015-06" db="EMBL/GenBank/DDBJ databases">
        <authorList>
            <person name="Joergensen T."/>
        </authorList>
    </citation>
    <scope>NUCLEOTIDE SEQUENCE</scope>
    <source>
        <strain evidence="1">RGFK1640</strain>
    </source>
</reference>
<proteinExistence type="predicted"/>
<sequence length="206" mass="21057">MGSDSWSLVLALLSAENLAFPTGADMNTYAASALASFNTKYWTATGAGQAINGPFCKLAFAKAYGYNSGGALAAEGAATMTATGGTATSSHPAYVAMCATLITDSFGRSYRGRSFLPATGAYIGTDAQFSVGQATSNATAYGLFLKNLNTLTAPTASGDQFQPAVLSIAKAVLTPISQVAIDTIPDTQRGRQNKLTATGRAVEPAI</sequence>
<dbReference type="AlphaFoldDB" id="A0A0H5Q6N1"/>
<dbReference type="EMBL" id="LN854148">
    <property type="protein sequence ID" value="CRY97563.1"/>
    <property type="molecule type" value="Genomic_DNA"/>
</dbReference>
<accession>A0A0H5Q6N1</accession>
<organism evidence="1">
    <name type="scientific">uncultured prokaryote</name>
    <dbReference type="NCBI Taxonomy" id="198431"/>
    <lineage>
        <taxon>unclassified sequences</taxon>
        <taxon>environmental samples</taxon>
    </lineage>
</organism>
<protein>
    <submittedName>
        <fullName evidence="1">Uncharacterized protein</fullName>
    </submittedName>
</protein>